<keyword evidence="3" id="KW-1185">Reference proteome</keyword>
<feature type="coiled-coil region" evidence="1">
    <location>
        <begin position="1903"/>
        <end position="1951"/>
    </location>
</feature>
<name>A0A8T0HQ84_CERPU</name>
<feature type="coiled-coil region" evidence="1">
    <location>
        <begin position="1488"/>
        <end position="1522"/>
    </location>
</feature>
<reference evidence="2" key="1">
    <citation type="submission" date="2020-06" db="EMBL/GenBank/DDBJ databases">
        <title>WGS assembly of Ceratodon purpureus strain R40.</title>
        <authorList>
            <person name="Carey S.B."/>
            <person name="Jenkins J."/>
            <person name="Shu S."/>
            <person name="Lovell J.T."/>
            <person name="Sreedasyam A."/>
            <person name="Maumus F."/>
            <person name="Tiley G.P."/>
            <person name="Fernandez-Pozo N."/>
            <person name="Barry K."/>
            <person name="Chen C."/>
            <person name="Wang M."/>
            <person name="Lipzen A."/>
            <person name="Daum C."/>
            <person name="Saski C.A."/>
            <person name="Payton A.C."/>
            <person name="Mcbreen J.C."/>
            <person name="Conrad R.E."/>
            <person name="Kollar L.M."/>
            <person name="Olsson S."/>
            <person name="Huttunen S."/>
            <person name="Landis J.B."/>
            <person name="Wickett N.J."/>
            <person name="Johnson M.G."/>
            <person name="Rensing S.A."/>
            <person name="Grimwood J."/>
            <person name="Schmutz J."/>
            <person name="Mcdaniel S.F."/>
        </authorList>
    </citation>
    <scope>NUCLEOTIDE SEQUENCE</scope>
    <source>
        <strain evidence="2">R40</strain>
    </source>
</reference>
<accession>A0A8T0HQ84</accession>
<evidence type="ECO:0000313" key="3">
    <source>
        <dbReference type="Proteomes" id="UP000822688"/>
    </source>
</evidence>
<feature type="coiled-coil region" evidence="1">
    <location>
        <begin position="90"/>
        <end position="120"/>
    </location>
</feature>
<comment type="caution">
    <text evidence="2">The sequence shown here is derived from an EMBL/GenBank/DDBJ whole genome shotgun (WGS) entry which is preliminary data.</text>
</comment>
<feature type="coiled-coil region" evidence="1">
    <location>
        <begin position="594"/>
        <end position="750"/>
    </location>
</feature>
<feature type="coiled-coil region" evidence="1">
    <location>
        <begin position="1388"/>
        <end position="1432"/>
    </location>
</feature>
<keyword evidence="1" id="KW-0175">Coiled coil</keyword>
<feature type="coiled-coil region" evidence="1">
    <location>
        <begin position="1126"/>
        <end position="1188"/>
    </location>
</feature>
<dbReference type="Proteomes" id="UP000822688">
    <property type="component" value="Chromosome V"/>
</dbReference>
<organism evidence="2 3">
    <name type="scientific">Ceratodon purpureus</name>
    <name type="common">Fire moss</name>
    <name type="synonym">Dicranum purpureum</name>
    <dbReference type="NCBI Taxonomy" id="3225"/>
    <lineage>
        <taxon>Eukaryota</taxon>
        <taxon>Viridiplantae</taxon>
        <taxon>Streptophyta</taxon>
        <taxon>Embryophyta</taxon>
        <taxon>Bryophyta</taxon>
        <taxon>Bryophytina</taxon>
        <taxon>Bryopsida</taxon>
        <taxon>Dicranidae</taxon>
        <taxon>Pseudoditrichales</taxon>
        <taxon>Ditrichaceae</taxon>
        <taxon>Ceratodon</taxon>
    </lineage>
</organism>
<evidence type="ECO:0000313" key="2">
    <source>
        <dbReference type="EMBL" id="KAG0572738.1"/>
    </source>
</evidence>
<feature type="coiled-coil region" evidence="1">
    <location>
        <begin position="1227"/>
        <end position="1275"/>
    </location>
</feature>
<gene>
    <name evidence="2" type="ORF">KC19_VG121400</name>
</gene>
<dbReference type="EMBL" id="CM026426">
    <property type="protein sequence ID" value="KAG0572738.1"/>
    <property type="molecule type" value="Genomic_DNA"/>
</dbReference>
<proteinExistence type="predicted"/>
<feature type="coiled-coil region" evidence="1">
    <location>
        <begin position="800"/>
        <end position="974"/>
    </location>
</feature>
<sequence length="2249" mass="257869">MNVDPIAAEAMAEVGVETHVAADILDHVVALDAESSSEVDNAEKVLELLVAEVQVKVAYLNRDTQRSKEEMIEDLGRSHKHAETSSKESVMELNFVIEVLKQELRRLEEENQLLRSSSNESRYSVYNVLQENAHVEVEGNNFGLENQENEEQLVDRLIELETLKTQMQVADDSHARLVYEKVALRQEREGEISSLSSQIIAIEIQFHELEEEHSSGLERSKALESNLDFIDDKKIKLKDQVTSILEGWQHWEEEPVGTLETCQEKVRKQQNLLSTIETSSAAVRQLEVHDAAVSSEFELENHLAQARIADLASKLQISQDQQYELQLQLHGLREENTHVVMKASKLNQEVDELKFDIDQSQFEALVQEKERREELEVELRTCRGHIQSFEAEKLASVIMVDSLITQVRELEEDKRQLSGLSNEASLSVQHLWEENNRLIEGYSRLEQEKQALEGERMELVAGIQTVWEQLHAANERETLLASNLRELNERKDAEAVLLDQKVKDLEIKLEVLEKENIGLHLKSEEMSQLLGALRQETSQKLKDLQEEKDQLLGQASELVKQKKKTEQAVSAQQIFWEMQVQGLVSERATALSTVEDLEQLLHASKEEVKDLKEKVEKSNQLILELQEEIIRLSGEVDKLEEVKERQEGERLELAADLQAAWDQIQAVRDSEATLATELSELKDLRNEEKLRSDELVQKLRWHLNELEERISEAGIKVYQLSKRLTDLRKEQELQDENERLEAGIVILEQEKGTILTEKVLLQVEVQSLQGRVEVLELDKIKMAFEIEELNQWLQGPAAEKKQLAANLDELTRLLQGIQLERTQLTISVRVLQEEKERIQKDVVKSQDMINVLEKEKAKTLLVHEESIRQLKSLQEEKQQALRSQEVSALLMQNLNEKIHLLEGELTRMNSVHENSRLRVQTLEEEKSVMERLLEVRSFDLGQLRLKNIERVDALDKLEGELELKQIEVQLLNYQVLSLEEESSSMKRLHKSVHSQLQALEIEKSQAGILVVSLGEEKSQLLQLLEGSELRMQGLMQRNSELCEPISRLEADLMKRSEEILETSGLLSDVEEDKENFLSQHKEPLENLQAENLKHINRAVLREDRMVRTQVELQRYEDHIKSLSTVHQDALLQLQALAEEKVELTNACNTLNSYVQKLQPDNFLNISNAEFSEGELERTQTEIQGIQETLLQPQNLEEAEAELVQSLGASNFIVHGLQGKNVKYTNPVKIFEEEVALRQGELQRLETKAGRLPSVHQEWLLELEVLNEEKAELVNSLDVFNSSDQELLVENDQRTNSSKTVEVEVALRQPELVRLDQETERLSAAHHDSRFQKQNLEGEKAESVKSLVFSNLLIWKLQVENFEYTSRAVSLEIEMERRKSEVHELGETIKNLSIVNQNLLLQLHTLEEKAELEKSLDESVQELQERIDEKSESDYFLEKEEAERQAEIRRLKEPERLSSAHQVSLFQLEVLKVETDESLSSFDTSNSSIRVLHEKNEQHVNTIKTLEDEVARRSAKVQRLEGHTKRLLTTNQSILLQLQAFAEENYVLALDASNLSVLKLQAQTSEYFTLINSLEEEIKRRQAHVQDMSKVTDCLSTEHEDILLQLLSLKEEKVKLVKRLDASKSSFQELLEKNVEYSERIKFFKEGVAQEHADVRRLEVESESLSTTHDNALLQLQGLGAEILAITNLILKLHTKNSELASAARKIQQDLYRRRVNIESLDSLVHRLDDSDFRKASKFHGVLLRVPSLEGVADVAMSVEGCSKLVEQDFNGEMFMKMKCSKLPEQSELMLKKLEMKNVELSTTVSKLERHLLDKSQIFRDRVQILEVERESFEQECIAKFHCLEEEKSELEKALKESNLANADVQTVLDYLKVSVLDLGRGKDELANQLRLLQEQACVIVAERDQLSSEMQVMREQLLEYLKRLLKLENVAIKSKEEALELAEQLENFREQLPEQVACLPMRNGDLVTELEPVLDRERMPFGQLETSHLIGANIDPREELQQASLGWVEIITTVCKKLAKLLRSVGDEKEKLARKQGMSHQKIIVLTNLCQELDRLILGVTEKTERFAEELSLLNHKLVKSTNDRFSLGSDAGPNVVKNQMLPTLVAPENREYMLVVETSCQTLQSNEVDKIELEAHVANLSSCLADSQGQLKALVIKSSSGNPYLLTSRADDGGYRKGLACFSGDDYGVLCYESEVKVERNIKALDKDKKVKKGITTLPSFSQRTQISGRSFKKCKLNIQPPKRRWIF</sequence>
<feature type="coiled-coil region" evidence="1">
    <location>
        <begin position="343"/>
        <end position="568"/>
    </location>
</feature>
<evidence type="ECO:0000256" key="1">
    <source>
        <dbReference type="SAM" id="Coils"/>
    </source>
</evidence>
<protein>
    <submittedName>
        <fullName evidence="2">Uncharacterized protein</fullName>
    </submittedName>
</protein>